<evidence type="ECO:0000313" key="1">
    <source>
        <dbReference type="EMBL" id="CAG8746729.1"/>
    </source>
</evidence>
<feature type="non-terminal residue" evidence="1">
    <location>
        <position position="181"/>
    </location>
</feature>
<proteinExistence type="predicted"/>
<organism evidence="1 2">
    <name type="scientific">Acaulospora colombiana</name>
    <dbReference type="NCBI Taxonomy" id="27376"/>
    <lineage>
        <taxon>Eukaryota</taxon>
        <taxon>Fungi</taxon>
        <taxon>Fungi incertae sedis</taxon>
        <taxon>Mucoromycota</taxon>
        <taxon>Glomeromycotina</taxon>
        <taxon>Glomeromycetes</taxon>
        <taxon>Diversisporales</taxon>
        <taxon>Acaulosporaceae</taxon>
        <taxon>Acaulospora</taxon>
    </lineage>
</organism>
<evidence type="ECO:0000313" key="2">
    <source>
        <dbReference type="Proteomes" id="UP000789525"/>
    </source>
</evidence>
<reference evidence="1" key="1">
    <citation type="submission" date="2021-06" db="EMBL/GenBank/DDBJ databases">
        <authorList>
            <person name="Kallberg Y."/>
            <person name="Tangrot J."/>
            <person name="Rosling A."/>
        </authorList>
    </citation>
    <scope>NUCLEOTIDE SEQUENCE</scope>
    <source>
        <strain evidence="1">CL356</strain>
    </source>
</reference>
<protein>
    <submittedName>
        <fullName evidence="1">12747_t:CDS:1</fullName>
    </submittedName>
</protein>
<comment type="caution">
    <text evidence="1">The sequence shown here is derived from an EMBL/GenBank/DDBJ whole genome shotgun (WGS) entry which is preliminary data.</text>
</comment>
<dbReference type="EMBL" id="CAJVPT010050866">
    <property type="protein sequence ID" value="CAG8746729.1"/>
    <property type="molecule type" value="Genomic_DNA"/>
</dbReference>
<gene>
    <name evidence="1" type="ORF">ACOLOM_LOCUS12485</name>
</gene>
<dbReference type="Proteomes" id="UP000789525">
    <property type="component" value="Unassembled WGS sequence"/>
</dbReference>
<name>A0ACA9QCC2_9GLOM</name>
<keyword evidence="2" id="KW-1185">Reference proteome</keyword>
<accession>A0ACA9QCC2</accession>
<sequence length="181" mass="20053">MSSYFPRLRELCLQVKAFPSNFSLGSYLPTTLQLPHLQALEITSPGSYLLDRLTAKALKSLTLYSPHDCHGTQISSSIKAAVIHGQLLHLKFADWKPPNTSSESLRAVAVFRALSEKTPQLLTLNFSRSFVDGGTLVSTIGKITDESTDTSKRRELEELTLSYPAGITNDQCEELKKLVKK</sequence>